<dbReference type="EMBL" id="BAAAGG010000005">
    <property type="protein sequence ID" value="GAA0757554.1"/>
    <property type="molecule type" value="Genomic_DNA"/>
</dbReference>
<reference evidence="9" key="1">
    <citation type="journal article" date="2019" name="Int. J. Syst. Evol. Microbiol.">
        <title>The Global Catalogue of Microorganisms (GCM) 10K type strain sequencing project: providing services to taxonomists for standard genome sequencing and annotation.</title>
        <authorList>
            <consortium name="The Broad Institute Genomics Platform"/>
            <consortium name="The Broad Institute Genome Sequencing Center for Infectious Disease"/>
            <person name="Wu L."/>
            <person name="Ma J."/>
        </authorList>
    </citation>
    <scope>NUCLEOTIDE SEQUENCE [LARGE SCALE GENOMIC DNA]</scope>
    <source>
        <strain evidence="9">JCM 16231</strain>
    </source>
</reference>
<keyword evidence="5 7" id="KW-0456">Lyase</keyword>
<comment type="caution">
    <text evidence="8">The sequence shown here is derived from an EMBL/GenBank/DDBJ whole genome shotgun (WGS) entry which is preliminary data.</text>
</comment>
<evidence type="ECO:0000256" key="4">
    <source>
        <dbReference type="ARBA" id="ARBA00023136"/>
    </source>
</evidence>
<evidence type="ECO:0000313" key="8">
    <source>
        <dbReference type="EMBL" id="GAA0757554.1"/>
    </source>
</evidence>
<dbReference type="Gene3D" id="3.30.1490.480">
    <property type="entry name" value="Endolytic murein transglycosylase"/>
    <property type="match status" value="1"/>
</dbReference>
<evidence type="ECO:0000256" key="3">
    <source>
        <dbReference type="ARBA" id="ARBA00022989"/>
    </source>
</evidence>
<dbReference type="Proteomes" id="UP001500185">
    <property type="component" value="Unassembled WGS sequence"/>
</dbReference>
<gene>
    <name evidence="7 8" type="primary">mltG</name>
    <name evidence="8" type="ORF">GCM10009433_13890</name>
</gene>
<keyword evidence="6 7" id="KW-0961">Cell wall biogenesis/degradation</keyword>
<name>A0ABP3VHB9_9FLAO</name>
<evidence type="ECO:0000256" key="2">
    <source>
        <dbReference type="ARBA" id="ARBA00022692"/>
    </source>
</evidence>
<dbReference type="EC" id="4.2.2.29" evidence="7"/>
<comment type="subcellular location">
    <subcellularLocation>
        <location evidence="7">Cell membrane</location>
        <topology evidence="7">Single-pass membrane protein</topology>
    </subcellularLocation>
</comment>
<evidence type="ECO:0000256" key="7">
    <source>
        <dbReference type="HAMAP-Rule" id="MF_02065"/>
    </source>
</evidence>
<dbReference type="PANTHER" id="PTHR30518:SF2">
    <property type="entry name" value="ENDOLYTIC MUREIN TRANSGLYCOSYLASE"/>
    <property type="match status" value="1"/>
</dbReference>
<accession>A0ABP3VHB9</accession>
<evidence type="ECO:0000313" key="9">
    <source>
        <dbReference type="Proteomes" id="UP001500185"/>
    </source>
</evidence>
<comment type="similarity">
    <text evidence="7">Belongs to the transglycosylase MltG family.</text>
</comment>
<evidence type="ECO:0000256" key="6">
    <source>
        <dbReference type="ARBA" id="ARBA00023316"/>
    </source>
</evidence>
<keyword evidence="3 7" id="KW-1133">Transmembrane helix</keyword>
<dbReference type="HAMAP" id="MF_02065">
    <property type="entry name" value="MltG"/>
    <property type="match status" value="1"/>
</dbReference>
<comment type="catalytic activity">
    <reaction evidence="7">
        <text>a peptidoglycan chain = a peptidoglycan chain with N-acetyl-1,6-anhydromuramyl-[peptide] at the reducing end + a peptidoglycan chain with N-acetylglucosamine at the non-reducing end.</text>
        <dbReference type="EC" id="4.2.2.29"/>
    </reaction>
</comment>
<feature type="transmembrane region" description="Helical" evidence="7">
    <location>
        <begin position="7"/>
        <end position="26"/>
    </location>
</feature>
<dbReference type="InterPro" id="IPR003770">
    <property type="entry name" value="MLTG-like"/>
</dbReference>
<sequence>MYIKKILVAASVVGLIVLGGVSLYIYNVIFTPNTSFETDTTSVYVSTGSTLQEVVNQLHPLLKDTENFITVAKKKGYASNVKPGHFVLKKGMNNNEIINTLRSRNVPVKVSFNNQHRLENLAGRVAEQIEADSMQVLQAMTSDEFLASMNTTPLESMKYYIPNTYEFYWNTSGEEFRDRMVNYYNEYWNETRVAKADKVNLTSVQVMSLAAIVQKETARVEERPKVAGVYLNRLKKGMKLQADPTVIFAIQNENQDFDTPIKRVLYKDLELDSPYNTYKYKGVPPGLIAMPDVSSIEAVLNAETHDYLYFAADPENPGYHKFAKTLSQHNRNARVYQNWINKQEIYR</sequence>
<dbReference type="PANTHER" id="PTHR30518">
    <property type="entry name" value="ENDOLYTIC MUREIN TRANSGLYCOSYLASE"/>
    <property type="match status" value="1"/>
</dbReference>
<keyword evidence="1 7" id="KW-1003">Cell membrane</keyword>
<dbReference type="Pfam" id="PF02618">
    <property type="entry name" value="YceG"/>
    <property type="match status" value="1"/>
</dbReference>
<organism evidence="8 9">
    <name type="scientific">Psychroflexus lacisalsi</name>
    <dbReference type="NCBI Taxonomy" id="503928"/>
    <lineage>
        <taxon>Bacteria</taxon>
        <taxon>Pseudomonadati</taxon>
        <taxon>Bacteroidota</taxon>
        <taxon>Flavobacteriia</taxon>
        <taxon>Flavobacteriales</taxon>
        <taxon>Flavobacteriaceae</taxon>
        <taxon>Psychroflexus</taxon>
    </lineage>
</organism>
<dbReference type="CDD" id="cd08010">
    <property type="entry name" value="MltG_like"/>
    <property type="match status" value="1"/>
</dbReference>
<dbReference type="NCBIfam" id="TIGR00247">
    <property type="entry name" value="endolytic transglycosylase MltG"/>
    <property type="match status" value="1"/>
</dbReference>
<dbReference type="RefSeq" id="WP_224453925.1">
    <property type="nucleotide sequence ID" value="NZ_BAAAGG010000005.1"/>
</dbReference>
<protein>
    <recommendedName>
        <fullName evidence="7">Endolytic murein transglycosylase</fullName>
        <ecNumber evidence="7">4.2.2.29</ecNumber>
    </recommendedName>
    <alternativeName>
        <fullName evidence="7">Peptidoglycan lytic transglycosylase</fullName>
    </alternativeName>
    <alternativeName>
        <fullName evidence="7">Peptidoglycan polymerization terminase</fullName>
    </alternativeName>
</protein>
<keyword evidence="4 7" id="KW-0472">Membrane</keyword>
<keyword evidence="9" id="KW-1185">Reference proteome</keyword>
<comment type="function">
    <text evidence="7">Functions as a peptidoglycan terminase that cleaves nascent peptidoglycan strands endolytically to terminate their elongation.</text>
</comment>
<feature type="site" description="Important for catalytic activity" evidence="7">
    <location>
        <position position="216"/>
    </location>
</feature>
<evidence type="ECO:0000256" key="5">
    <source>
        <dbReference type="ARBA" id="ARBA00023239"/>
    </source>
</evidence>
<dbReference type="Gene3D" id="3.30.160.60">
    <property type="entry name" value="Classic Zinc Finger"/>
    <property type="match status" value="1"/>
</dbReference>
<keyword evidence="2 7" id="KW-0812">Transmembrane</keyword>
<proteinExistence type="inferred from homology"/>
<evidence type="ECO:0000256" key="1">
    <source>
        <dbReference type="ARBA" id="ARBA00022475"/>
    </source>
</evidence>